<evidence type="ECO:0000313" key="1">
    <source>
        <dbReference type="EMBL" id="EMG30845.1"/>
    </source>
</evidence>
<accession>M3GZG9</accession>
<dbReference type="STRING" id="1073353.H740_04390"/>
<organism evidence="1 2">
    <name type="scientific">Campylobacter showae CC57C</name>
    <dbReference type="NCBI Taxonomy" id="1073353"/>
    <lineage>
        <taxon>Bacteria</taxon>
        <taxon>Pseudomonadati</taxon>
        <taxon>Campylobacterota</taxon>
        <taxon>Epsilonproteobacteria</taxon>
        <taxon>Campylobacterales</taxon>
        <taxon>Campylobacteraceae</taxon>
        <taxon>Campylobacter</taxon>
    </lineage>
</organism>
<evidence type="ECO:0008006" key="3">
    <source>
        <dbReference type="Google" id="ProtNLM"/>
    </source>
</evidence>
<comment type="caution">
    <text evidence="1">The sequence shown here is derived from an EMBL/GenBank/DDBJ whole genome shotgun (WGS) entry which is preliminary data.</text>
</comment>
<dbReference type="RefSeq" id="WP_002951685.1">
    <property type="nucleotide sequence ID" value="NZ_AOTD01000113.1"/>
</dbReference>
<proteinExistence type="predicted"/>
<dbReference type="AlphaFoldDB" id="M3GZG9"/>
<dbReference type="Proteomes" id="UP000011782">
    <property type="component" value="Unassembled WGS sequence"/>
</dbReference>
<gene>
    <name evidence="1" type="ORF">H740_04390</name>
</gene>
<protein>
    <recommendedName>
        <fullName evidence="3">DUF736 domain-containing protein</fullName>
    </recommendedName>
</protein>
<name>M3GZG9_9BACT</name>
<reference evidence="1 2" key="1">
    <citation type="submission" date="2013-02" db="EMBL/GenBank/DDBJ databases">
        <title>Co-occurrence of anaerobic bacteria in colorectal carcinomas.</title>
        <authorList>
            <person name="Holt R.A."/>
            <person name="Warren R.L."/>
            <person name="Allen-Vercoe E."/>
            <person name="Pleasance S."/>
            <person name="Freeman D.J."/>
            <person name="Watson P."/>
            <person name="Moore R."/>
            <person name="Cochrane K."/>
        </authorList>
    </citation>
    <scope>NUCLEOTIDE SEQUENCE [LARGE SCALE GENOMIC DNA]</scope>
    <source>
        <strain evidence="1 2">CC57C</strain>
    </source>
</reference>
<dbReference type="EMBL" id="AOTD01000113">
    <property type="protein sequence ID" value="EMG30845.1"/>
    <property type="molecule type" value="Genomic_DNA"/>
</dbReference>
<dbReference type="OrthoDB" id="7408907at2"/>
<sequence length="151" mass="16819">MNVGYFKHKTVKDQNGVEQKFIGGMINIPFMRPIECSLIVTPPEELAGNQKAPIYKIAQYKPKGWEGSRQFIGGIWSAVSKDGKVNYFKGHIETPLVAGERVYVALFEPKEDNGLMFEVTWSAPKSNTSAYVPTASSEDASYYADDDAIPY</sequence>
<dbReference type="PATRIC" id="fig|1073353.3.peg.946"/>
<evidence type="ECO:0000313" key="2">
    <source>
        <dbReference type="Proteomes" id="UP000011782"/>
    </source>
</evidence>